<dbReference type="RefSeq" id="WP_243902222.1">
    <property type="nucleotide sequence ID" value="NZ_CAWQFN010000602.1"/>
</dbReference>
<comment type="caution">
    <text evidence="1">The sequence shown here is derived from an EMBL/GenBank/DDBJ whole genome shotgun (WGS) entry which is preliminary data.</text>
</comment>
<dbReference type="Proteomes" id="UP000667802">
    <property type="component" value="Unassembled WGS sequence"/>
</dbReference>
<sequence>MKSVEKHVMKKSHEWYSYCAEITSLSRCLYNTIQYNQRQGYFYGYKPLNLSQLDKGFKDNENYKKLPAKVAQLVLKQNVDAWNSYYLALEAYNQDKSKFTGKPKIPSFITKKHNLIKFNNQAIGKKEFNKGFVVPSMSPIRIPVKPGMKFEDICEVRIIPKVGCFVVEIIYESQWLVDVLEKILRADAFDFENREAAWWAVQQMKTHKTDFSDFLMTKINQQAGCNETVTFDAKLQKLEGIRLLST</sequence>
<keyword evidence="2" id="KW-1185">Reference proteome</keyword>
<protein>
    <recommendedName>
        <fullName evidence="3">Transposase</fullName>
    </recommendedName>
</protein>
<reference evidence="2" key="1">
    <citation type="journal article" date="2021" name="Science">
        <title>Hunting the eagle killer: A cyanobacterial neurotoxin causes vacuolar myelinopathy.</title>
        <authorList>
            <person name="Breinlinger S."/>
            <person name="Phillips T.J."/>
            <person name="Haram B.N."/>
            <person name="Mares J."/>
            <person name="Martinez Yerena J.A."/>
            <person name="Hrouzek P."/>
            <person name="Sobotka R."/>
            <person name="Henderson W.M."/>
            <person name="Schmieder P."/>
            <person name="Williams S.M."/>
            <person name="Lauderdale J.D."/>
            <person name="Wilde H.D."/>
            <person name="Gerrin W."/>
            <person name="Kust A."/>
            <person name="Washington J.W."/>
            <person name="Wagner C."/>
            <person name="Geier B."/>
            <person name="Liebeke M."/>
            <person name="Enke H."/>
            <person name="Niedermeyer T.H.J."/>
            <person name="Wilde S.B."/>
        </authorList>
    </citation>
    <scope>NUCLEOTIDE SEQUENCE [LARGE SCALE GENOMIC DNA]</scope>
    <source>
        <strain evidence="2">Thurmond2011</strain>
    </source>
</reference>
<accession>A0AAP5IBK9</accession>
<proteinExistence type="predicted"/>
<gene>
    <name evidence="1" type="ORF">G7B40_016075</name>
</gene>
<dbReference type="EMBL" id="JAALHA020000007">
    <property type="protein sequence ID" value="MDR9896070.1"/>
    <property type="molecule type" value="Genomic_DNA"/>
</dbReference>
<name>A0AAP5IBK9_9CYAN</name>
<evidence type="ECO:0000313" key="2">
    <source>
        <dbReference type="Proteomes" id="UP000667802"/>
    </source>
</evidence>
<evidence type="ECO:0008006" key="3">
    <source>
        <dbReference type="Google" id="ProtNLM"/>
    </source>
</evidence>
<organism evidence="1 2">
    <name type="scientific">Aetokthonos hydrillicola Thurmond2011</name>
    <dbReference type="NCBI Taxonomy" id="2712845"/>
    <lineage>
        <taxon>Bacteria</taxon>
        <taxon>Bacillati</taxon>
        <taxon>Cyanobacteriota</taxon>
        <taxon>Cyanophyceae</taxon>
        <taxon>Nostocales</taxon>
        <taxon>Hapalosiphonaceae</taxon>
        <taxon>Aetokthonos</taxon>
    </lineage>
</organism>
<dbReference type="AlphaFoldDB" id="A0AAP5IBK9"/>
<evidence type="ECO:0000313" key="1">
    <source>
        <dbReference type="EMBL" id="MDR9896070.1"/>
    </source>
</evidence>